<dbReference type="Proteomes" id="UP000198211">
    <property type="component" value="Unassembled WGS sequence"/>
</dbReference>
<dbReference type="EMBL" id="NBNE01001211">
    <property type="protein sequence ID" value="OWZ15015.1"/>
    <property type="molecule type" value="Genomic_DNA"/>
</dbReference>
<feature type="region of interest" description="Disordered" evidence="8">
    <location>
        <begin position="42"/>
        <end position="63"/>
    </location>
</feature>
<feature type="chain" id="PRO_5013211583" evidence="9">
    <location>
        <begin position="27"/>
        <end position="578"/>
    </location>
</feature>
<keyword evidence="7" id="KW-0175">Coiled coil</keyword>
<dbReference type="OrthoDB" id="110891at2759"/>
<evidence type="ECO:0000256" key="5">
    <source>
        <dbReference type="ARBA" id="ARBA00022729"/>
    </source>
</evidence>
<keyword evidence="5 9" id="KW-0732">Signal</keyword>
<evidence type="ECO:0000259" key="10">
    <source>
        <dbReference type="Pfam" id="PF22748"/>
    </source>
</evidence>
<dbReference type="InterPro" id="IPR054463">
    <property type="entry name" value="PexRD54_WY"/>
</dbReference>
<comment type="subcellular location">
    <subcellularLocation>
        <location evidence="1">Host cell</location>
    </subcellularLocation>
    <subcellularLocation>
        <location evidence="2">Secreted</location>
    </subcellularLocation>
</comment>
<keyword evidence="12" id="KW-1185">Reference proteome</keyword>
<feature type="coiled-coil region" evidence="7">
    <location>
        <begin position="547"/>
        <end position="574"/>
    </location>
</feature>
<reference evidence="12" key="1">
    <citation type="submission" date="2017-03" db="EMBL/GenBank/DDBJ databases">
        <title>Phytopthora megakarya and P. palmivora, two closely related causual agents of cacao black pod achieved similar genome size and gene model numbers by different mechanisms.</title>
        <authorList>
            <person name="Ali S."/>
            <person name="Shao J."/>
            <person name="Larry D.J."/>
            <person name="Kronmiller B."/>
            <person name="Shen D."/>
            <person name="Strem M.D."/>
            <person name="Melnick R.L."/>
            <person name="Guiltinan M.J."/>
            <person name="Tyler B.M."/>
            <person name="Meinhardt L.W."/>
            <person name="Bailey B.A."/>
        </authorList>
    </citation>
    <scope>NUCLEOTIDE SEQUENCE [LARGE SCALE GENOMIC DNA]</scope>
    <source>
        <strain evidence="12">zdho120</strain>
    </source>
</reference>
<feature type="domain" description="RxLR effector PexRD54 WY" evidence="10">
    <location>
        <begin position="187"/>
        <end position="227"/>
    </location>
</feature>
<evidence type="ECO:0000256" key="8">
    <source>
        <dbReference type="SAM" id="MobiDB-lite"/>
    </source>
</evidence>
<sequence>MTVHVNPTKLLIILLLVAIGLACAVADISSTSNHALRFYPNTSQPKSHLKASPTPARSDNTAEDRTFNGAKLKEVAKYGTQKITTAAKSFILTAELKMMPKNQQTVNQLFSRFKVKDVKTNLFESVQFRRWSASVTKLFSKDPDAANKAIVLKLTMEHTDKELATMLAAAKQVPETKNIASNILKAQMDHWVEQKKSADEVFQFLKLDEAGDKLLANPLLNRWMKFVFKRKQYPDEVLISYLRNHYTDEGLANVLLGAKRGSGIKLDFQRQEGLIVQEWVKAGKTVDEVYDLLKLRNVESSDFLQSPALANWLAFMTRLGTPFYNAKTGPYELLYRKLISQYDDRGLANVLLGPKGDFGKKFDYHKLDDLILQKWVESGKTVDEVYKLLKIPHVEASKFLQNPALENWLSFVTKLDAQLDNPNSGQYKLLYTKLTRRYDDNGLASVLLGPKGDLGQKFDYQKLDDLLLQKWVKTGKSVDDVYDLLKLRNVQANNLLQNPALETWMSFVGKLDPRFYNPYEELYKKLYVNLGENKLDDLIRVTKNGDHTRAKNIAEKLEEEILRMQRERAVNLAKLHAP</sequence>
<evidence type="ECO:0000256" key="6">
    <source>
        <dbReference type="ARBA" id="ARBA00023026"/>
    </source>
</evidence>
<comment type="caution">
    <text evidence="11">The sequence shown here is derived from an EMBL/GenBank/DDBJ whole genome shotgun (WGS) entry which is preliminary data.</text>
</comment>
<comment type="similarity">
    <text evidence="3">Belongs to the RxLR effector family.</text>
</comment>
<evidence type="ECO:0000313" key="12">
    <source>
        <dbReference type="Proteomes" id="UP000198211"/>
    </source>
</evidence>
<evidence type="ECO:0000256" key="9">
    <source>
        <dbReference type="SAM" id="SignalP"/>
    </source>
</evidence>
<dbReference type="STRING" id="4795.A0A225WBK7"/>
<evidence type="ECO:0000256" key="7">
    <source>
        <dbReference type="SAM" id="Coils"/>
    </source>
</evidence>
<dbReference type="AlphaFoldDB" id="A0A225WBK7"/>
<evidence type="ECO:0000256" key="3">
    <source>
        <dbReference type="ARBA" id="ARBA00010400"/>
    </source>
</evidence>
<evidence type="ECO:0000256" key="1">
    <source>
        <dbReference type="ARBA" id="ARBA00004340"/>
    </source>
</evidence>
<gene>
    <name evidence="11" type="ORF">PHMEG_00011417</name>
</gene>
<accession>A0A225WBK7</accession>
<name>A0A225WBK7_9STRA</name>
<keyword evidence="6" id="KW-0843">Virulence</keyword>
<dbReference type="Pfam" id="PF22748">
    <property type="entry name" value="PexRD54_WY"/>
    <property type="match status" value="1"/>
</dbReference>
<evidence type="ECO:0000256" key="2">
    <source>
        <dbReference type="ARBA" id="ARBA00004613"/>
    </source>
</evidence>
<dbReference type="GO" id="GO:0043657">
    <property type="term" value="C:host cell"/>
    <property type="evidence" value="ECO:0007669"/>
    <property type="project" value="UniProtKB-SubCell"/>
</dbReference>
<evidence type="ECO:0000256" key="4">
    <source>
        <dbReference type="ARBA" id="ARBA00022525"/>
    </source>
</evidence>
<proteinExistence type="inferred from homology"/>
<evidence type="ECO:0000313" key="11">
    <source>
        <dbReference type="EMBL" id="OWZ15015.1"/>
    </source>
</evidence>
<dbReference type="GO" id="GO:0005576">
    <property type="term" value="C:extracellular region"/>
    <property type="evidence" value="ECO:0007669"/>
    <property type="project" value="UniProtKB-SubCell"/>
</dbReference>
<organism evidence="11 12">
    <name type="scientific">Phytophthora megakarya</name>
    <dbReference type="NCBI Taxonomy" id="4795"/>
    <lineage>
        <taxon>Eukaryota</taxon>
        <taxon>Sar</taxon>
        <taxon>Stramenopiles</taxon>
        <taxon>Oomycota</taxon>
        <taxon>Peronosporomycetes</taxon>
        <taxon>Peronosporales</taxon>
        <taxon>Peronosporaceae</taxon>
        <taxon>Phytophthora</taxon>
    </lineage>
</organism>
<protein>
    <submittedName>
        <fullName evidence="11">RxLR effector protein</fullName>
    </submittedName>
</protein>
<feature type="signal peptide" evidence="9">
    <location>
        <begin position="1"/>
        <end position="26"/>
    </location>
</feature>
<keyword evidence="4" id="KW-0964">Secreted</keyword>